<comment type="similarity">
    <text evidence="3 20">Belongs to the class-I pyridine nucleotide-disulfide oxidoreductase family.</text>
</comment>
<feature type="active site" description="Proton acceptor" evidence="17">
    <location>
        <position position="484"/>
    </location>
</feature>
<dbReference type="InterPro" id="IPR012999">
    <property type="entry name" value="Pyr_OxRdtase_I_AS"/>
</dbReference>
<evidence type="ECO:0000256" key="16">
    <source>
        <dbReference type="ARBA" id="ARBA00056905"/>
    </source>
</evidence>
<evidence type="ECO:0000256" key="14">
    <source>
        <dbReference type="ARBA" id="ARBA00023284"/>
    </source>
</evidence>
<dbReference type="GO" id="GO:0050661">
    <property type="term" value="F:NADP binding"/>
    <property type="evidence" value="ECO:0007669"/>
    <property type="project" value="InterPro"/>
</dbReference>
<dbReference type="EC" id="1.8.1.7" evidence="5 21"/>
<dbReference type="PANTHER" id="PTHR42737">
    <property type="entry name" value="GLUTATHIONE REDUCTASE"/>
    <property type="match status" value="1"/>
</dbReference>
<dbReference type="PRINTS" id="PR00411">
    <property type="entry name" value="PNDRDTASEI"/>
</dbReference>
<evidence type="ECO:0000256" key="9">
    <source>
        <dbReference type="ARBA" id="ARBA00022827"/>
    </source>
</evidence>
<keyword evidence="12" id="KW-0496">Mitochondrion</keyword>
<dbReference type="AlphaFoldDB" id="A0A4P9XJW5"/>
<dbReference type="GO" id="GO:0034599">
    <property type="term" value="P:cellular response to oxidative stress"/>
    <property type="evidence" value="ECO:0007669"/>
    <property type="project" value="TreeGrafter"/>
</dbReference>
<dbReference type="GO" id="GO:0005739">
    <property type="term" value="C:mitochondrion"/>
    <property type="evidence" value="ECO:0007669"/>
    <property type="project" value="UniProtKB-SubCell"/>
</dbReference>
<proteinExistence type="inferred from homology"/>
<dbReference type="Gene3D" id="3.50.50.60">
    <property type="entry name" value="FAD/NAD(P)-binding domain"/>
    <property type="match status" value="2"/>
</dbReference>
<dbReference type="PIRSF" id="PIRSF000350">
    <property type="entry name" value="Mercury_reductase_MerA"/>
    <property type="match status" value="1"/>
</dbReference>
<dbReference type="FunFam" id="3.50.50.60:FF:000671">
    <property type="entry name" value="Thioredoxin reductase 2, tandem duplicate 1"/>
    <property type="match status" value="1"/>
</dbReference>
<evidence type="ECO:0000259" key="22">
    <source>
        <dbReference type="Pfam" id="PF02852"/>
    </source>
</evidence>
<keyword evidence="18" id="KW-0547">Nucleotide-binding</keyword>
<dbReference type="InterPro" id="IPR001100">
    <property type="entry name" value="Pyr_nuc-diS_OxRdtase"/>
</dbReference>
<feature type="domain" description="Pyridine nucleotide-disulphide oxidoreductase dimerisation" evidence="22">
    <location>
        <begin position="385"/>
        <end position="494"/>
    </location>
</feature>
<evidence type="ECO:0000256" key="17">
    <source>
        <dbReference type="PIRSR" id="PIRSR000350-2"/>
    </source>
</evidence>
<evidence type="ECO:0000256" key="13">
    <source>
        <dbReference type="ARBA" id="ARBA00023157"/>
    </source>
</evidence>
<evidence type="ECO:0000256" key="19">
    <source>
        <dbReference type="PIRSR" id="PIRSR000350-4"/>
    </source>
</evidence>
<dbReference type="GO" id="GO:0005829">
    <property type="term" value="C:cytosol"/>
    <property type="evidence" value="ECO:0007669"/>
    <property type="project" value="TreeGrafter"/>
</dbReference>
<evidence type="ECO:0000313" key="24">
    <source>
        <dbReference type="EMBL" id="RKP06026.1"/>
    </source>
</evidence>
<sequence length="495" mass="53630">MSAIKKVYDYIVIGGGSGGLASARRAAQYGAKVALIESSGRLGGTCVNVGCVPKKVMWNASAIQEAVGDAVDYGFPNTPLERALSAARVDWQLLKQKRDAYVHRLNGIYSNNLTREAVEYVSGRAQLVDASTVKVTPLDNSEDVHLRADKILIATGNRRSSFSMLLGGYPTIPKDIPGAELGITSDGFFELEQQPRRVAVVGAGYIAVELAGIFQSLGSQVSLFTRHHHILRSFDAIIGDTVLKEMVHSGINHVAHSFVRSVERTEDGALRVHYAHQARGDASPKDGETPLVHEEMVVDTLLWAIGRSPHVESLGLEKAGVKLNDKGYIVSDEYQNTHVPSVYALGDVCGIALLTPVAIAAGRKLSDRLFGGPEHHQAKLDYKDIPSVIFSHPPSGSVGLSEAEAREKFGDEVRVYNTRFTNMYNAMTNHKPPTVFKLVVVGKEEKVVGIHMVGRGCDEILQGFAVAVKMGARKQDLDSCVAIHPTSAEELVTMR</sequence>
<gene>
    <name evidence="24" type="ORF">THASP1DRAFT_18998</name>
</gene>
<dbReference type="PANTHER" id="PTHR42737:SF2">
    <property type="entry name" value="GLUTATHIONE REDUCTASE"/>
    <property type="match status" value="1"/>
</dbReference>
<comment type="subunit">
    <text evidence="4">Homodimer.</text>
</comment>
<evidence type="ECO:0000256" key="21">
    <source>
        <dbReference type="RuleBase" id="RU365016"/>
    </source>
</evidence>
<dbReference type="SUPFAM" id="SSF51905">
    <property type="entry name" value="FAD/NAD(P)-binding domain"/>
    <property type="match status" value="1"/>
</dbReference>
<evidence type="ECO:0000256" key="4">
    <source>
        <dbReference type="ARBA" id="ARBA00011738"/>
    </source>
</evidence>
<dbReference type="InterPro" id="IPR036188">
    <property type="entry name" value="FAD/NAD-bd_sf"/>
</dbReference>
<dbReference type="EMBL" id="KZ992971">
    <property type="protein sequence ID" value="RKP06026.1"/>
    <property type="molecule type" value="Genomic_DNA"/>
</dbReference>
<evidence type="ECO:0000256" key="10">
    <source>
        <dbReference type="ARBA" id="ARBA00022857"/>
    </source>
</evidence>
<dbReference type="OrthoDB" id="5956163at2759"/>
<comment type="subcellular location">
    <subcellularLocation>
        <location evidence="2 21">Cytoplasm</location>
    </subcellularLocation>
    <subcellularLocation>
        <location evidence="1">Mitochondrion</location>
    </subcellularLocation>
</comment>
<dbReference type="InterPro" id="IPR023753">
    <property type="entry name" value="FAD/NAD-binding_dom"/>
</dbReference>
<feature type="binding site" evidence="18">
    <location>
        <begin position="202"/>
        <end position="209"/>
    </location>
    <ligand>
        <name>NAD(+)</name>
        <dbReference type="ChEBI" id="CHEBI:57540"/>
    </ligand>
</feature>
<feature type="binding site" evidence="18">
    <location>
        <position position="55"/>
    </location>
    <ligand>
        <name>FAD</name>
        <dbReference type="ChEBI" id="CHEBI:57692"/>
    </ligand>
</feature>
<dbReference type="Pfam" id="PF07992">
    <property type="entry name" value="Pyr_redox_2"/>
    <property type="match status" value="1"/>
</dbReference>
<dbReference type="Proteomes" id="UP000271241">
    <property type="component" value="Unassembled WGS sequence"/>
</dbReference>
<feature type="domain" description="FAD/NAD(P)-binding" evidence="23">
    <location>
        <begin position="8"/>
        <end position="362"/>
    </location>
</feature>
<keyword evidence="10 21" id="KW-0521">NADP</keyword>
<dbReference type="InterPro" id="IPR004099">
    <property type="entry name" value="Pyr_nucl-diS_OxRdtase_dimer"/>
</dbReference>
<dbReference type="GO" id="GO:0006749">
    <property type="term" value="P:glutathione metabolic process"/>
    <property type="evidence" value="ECO:0007669"/>
    <property type="project" value="InterPro"/>
</dbReference>
<dbReference type="FunFam" id="3.30.390.30:FF:000003">
    <property type="entry name" value="Glutathione reductase"/>
    <property type="match status" value="1"/>
</dbReference>
<keyword evidence="25" id="KW-1185">Reference proteome</keyword>
<feature type="binding site" evidence="18">
    <location>
        <position position="306"/>
    </location>
    <ligand>
        <name>NAD(+)</name>
        <dbReference type="ChEBI" id="CHEBI:57540"/>
    </ligand>
</feature>
<dbReference type="SUPFAM" id="SSF55424">
    <property type="entry name" value="FAD/NAD-linked reductases, dimerisation (C-terminal) domain"/>
    <property type="match status" value="1"/>
</dbReference>
<dbReference type="NCBIfam" id="TIGR01421">
    <property type="entry name" value="gluta_reduc_1"/>
    <property type="match status" value="1"/>
</dbReference>
<evidence type="ECO:0000256" key="3">
    <source>
        <dbReference type="ARBA" id="ARBA00007532"/>
    </source>
</evidence>
<feature type="binding site" evidence="18">
    <location>
        <position position="347"/>
    </location>
    <ligand>
        <name>FAD</name>
        <dbReference type="ChEBI" id="CHEBI:57692"/>
    </ligand>
</feature>
<evidence type="ECO:0000259" key="23">
    <source>
        <dbReference type="Pfam" id="PF07992"/>
    </source>
</evidence>
<dbReference type="InterPro" id="IPR006322">
    <property type="entry name" value="Glutathione_Rdtase_euk/bac"/>
</dbReference>
<accession>A0A4P9XJW5</accession>
<evidence type="ECO:0000256" key="7">
    <source>
        <dbReference type="ARBA" id="ARBA00022490"/>
    </source>
</evidence>
<feature type="disulfide bond" description="Redox-active" evidence="19">
    <location>
        <begin position="46"/>
        <end position="51"/>
    </location>
</feature>
<keyword evidence="11 20" id="KW-0560">Oxidoreductase</keyword>
<evidence type="ECO:0000256" key="5">
    <source>
        <dbReference type="ARBA" id="ARBA00012607"/>
    </source>
</evidence>
<dbReference type="InterPro" id="IPR046952">
    <property type="entry name" value="GSHR/TRXR-like"/>
</dbReference>
<name>A0A4P9XJW5_9FUNG</name>
<comment type="catalytic activity">
    <reaction evidence="15 21">
        <text>2 glutathione + NADP(+) = glutathione disulfide + NADPH + H(+)</text>
        <dbReference type="Rhea" id="RHEA:11740"/>
        <dbReference type="ChEBI" id="CHEBI:15378"/>
        <dbReference type="ChEBI" id="CHEBI:57783"/>
        <dbReference type="ChEBI" id="CHEBI:57925"/>
        <dbReference type="ChEBI" id="CHEBI:58297"/>
        <dbReference type="ChEBI" id="CHEBI:58349"/>
        <dbReference type="EC" id="1.8.1.7"/>
    </reaction>
</comment>
<evidence type="ECO:0000313" key="25">
    <source>
        <dbReference type="Proteomes" id="UP000271241"/>
    </source>
</evidence>
<evidence type="ECO:0000256" key="1">
    <source>
        <dbReference type="ARBA" id="ARBA00004173"/>
    </source>
</evidence>
<keyword evidence="9 18" id="KW-0274">FAD</keyword>
<dbReference type="FunFam" id="3.50.50.60:FF:000235">
    <property type="entry name" value="Glutathione reductase"/>
    <property type="match status" value="1"/>
</dbReference>
<evidence type="ECO:0000256" key="18">
    <source>
        <dbReference type="PIRSR" id="PIRSR000350-3"/>
    </source>
</evidence>
<evidence type="ECO:0000256" key="8">
    <source>
        <dbReference type="ARBA" id="ARBA00022630"/>
    </source>
</evidence>
<dbReference type="GO" id="GO:0045454">
    <property type="term" value="P:cell redox homeostasis"/>
    <property type="evidence" value="ECO:0007669"/>
    <property type="project" value="InterPro"/>
</dbReference>
<dbReference type="Pfam" id="PF02852">
    <property type="entry name" value="Pyr_redox_dim"/>
    <property type="match status" value="1"/>
</dbReference>
<organism evidence="24 25">
    <name type="scientific">Thamnocephalis sphaerospora</name>
    <dbReference type="NCBI Taxonomy" id="78915"/>
    <lineage>
        <taxon>Eukaryota</taxon>
        <taxon>Fungi</taxon>
        <taxon>Fungi incertae sedis</taxon>
        <taxon>Zoopagomycota</taxon>
        <taxon>Zoopagomycotina</taxon>
        <taxon>Zoopagomycetes</taxon>
        <taxon>Zoopagales</taxon>
        <taxon>Sigmoideomycetaceae</taxon>
        <taxon>Thamnocephalis</taxon>
    </lineage>
</organism>
<dbReference type="PROSITE" id="PS00076">
    <property type="entry name" value="PYRIDINE_REDOX_1"/>
    <property type="match status" value="1"/>
</dbReference>
<dbReference type="PRINTS" id="PR00368">
    <property type="entry name" value="FADPNR"/>
</dbReference>
<evidence type="ECO:0000256" key="11">
    <source>
        <dbReference type="ARBA" id="ARBA00023002"/>
    </source>
</evidence>
<dbReference type="InterPro" id="IPR016156">
    <property type="entry name" value="FAD/NAD-linked_Rdtase_dimer_sf"/>
</dbReference>
<evidence type="ECO:0000256" key="15">
    <source>
        <dbReference type="ARBA" id="ARBA00049142"/>
    </source>
</evidence>
<keyword evidence="18" id="KW-0520">NAD</keyword>
<comment type="function">
    <text evidence="16 21">Catalyzes the reduction of glutathione disulfide (GSSG) to reduced glutathione (GSH). Constitutes the major mechanism to maintain a high GSH:GSSG ratio in the cytosol.</text>
</comment>
<reference evidence="25" key="1">
    <citation type="journal article" date="2018" name="Nat. Microbiol.">
        <title>Leveraging single-cell genomics to expand the fungal tree of life.</title>
        <authorList>
            <person name="Ahrendt S.R."/>
            <person name="Quandt C.A."/>
            <person name="Ciobanu D."/>
            <person name="Clum A."/>
            <person name="Salamov A."/>
            <person name="Andreopoulos B."/>
            <person name="Cheng J.F."/>
            <person name="Woyke T."/>
            <person name="Pelin A."/>
            <person name="Henrissat B."/>
            <person name="Reynolds N.K."/>
            <person name="Benny G.L."/>
            <person name="Smith M.E."/>
            <person name="James T.Y."/>
            <person name="Grigoriev I.V."/>
        </authorList>
    </citation>
    <scope>NUCLEOTIDE SEQUENCE [LARGE SCALE GENOMIC DNA]</scope>
    <source>
        <strain evidence="25">RSA 1356</strain>
    </source>
</reference>
<evidence type="ECO:0000256" key="6">
    <source>
        <dbReference type="ARBA" id="ARBA00017111"/>
    </source>
</evidence>
<dbReference type="GO" id="GO:0050660">
    <property type="term" value="F:flavin adenine dinucleotide binding"/>
    <property type="evidence" value="ECO:0007669"/>
    <property type="project" value="InterPro"/>
</dbReference>
<comment type="cofactor">
    <cofactor evidence="18">
        <name>FAD</name>
        <dbReference type="ChEBI" id="CHEBI:57692"/>
    </cofactor>
    <text evidence="18">Binds 1 FAD per subunit.</text>
</comment>
<evidence type="ECO:0000256" key="20">
    <source>
        <dbReference type="RuleBase" id="RU003691"/>
    </source>
</evidence>
<dbReference type="GO" id="GO:0004362">
    <property type="term" value="F:glutathione-disulfide reductase (NADPH) activity"/>
    <property type="evidence" value="ECO:0007669"/>
    <property type="project" value="UniProtKB-EC"/>
</dbReference>
<keyword evidence="7 21" id="KW-0963">Cytoplasm</keyword>
<dbReference type="STRING" id="78915.A0A4P9XJW5"/>
<protein>
    <recommendedName>
        <fullName evidence="6 21">Glutathione reductase</fullName>
        <ecNumber evidence="5 21">1.8.1.7</ecNumber>
    </recommendedName>
</protein>
<evidence type="ECO:0000256" key="12">
    <source>
        <dbReference type="ARBA" id="ARBA00023128"/>
    </source>
</evidence>
<dbReference type="NCBIfam" id="NF004776">
    <property type="entry name" value="PRK06116.1"/>
    <property type="match status" value="1"/>
</dbReference>
<keyword evidence="13" id="KW-1015">Disulfide bond</keyword>
<evidence type="ECO:0000256" key="2">
    <source>
        <dbReference type="ARBA" id="ARBA00004496"/>
    </source>
</evidence>
<keyword evidence="14 20" id="KW-0676">Redox-active center</keyword>
<keyword evidence="8 20" id="KW-0285">Flavoprotein</keyword>
<dbReference type="Gene3D" id="3.30.390.30">
    <property type="match status" value="1"/>
</dbReference>